<dbReference type="InterPro" id="IPR030830">
    <property type="entry name" value="Myo_inos_IolC"/>
</dbReference>
<dbReference type="NCBIfam" id="TIGR04382">
    <property type="entry name" value="myo_inos_iolC_N"/>
    <property type="match status" value="1"/>
</dbReference>
<evidence type="ECO:0000259" key="6">
    <source>
        <dbReference type="Pfam" id="PF00294"/>
    </source>
</evidence>
<dbReference type="Proteomes" id="UP000437748">
    <property type="component" value="Unassembled WGS sequence"/>
</dbReference>
<dbReference type="PROSITE" id="PS00584">
    <property type="entry name" value="PFKB_KINASES_2"/>
    <property type="match status" value="1"/>
</dbReference>
<dbReference type="EC" id="2.7.1.92" evidence="8"/>
<dbReference type="GO" id="GO:0047590">
    <property type="term" value="F:5-dehydro-2-deoxygluconokinase activity"/>
    <property type="evidence" value="ECO:0007669"/>
    <property type="project" value="UniProtKB-EC"/>
</dbReference>
<comment type="caution">
    <text evidence="8">The sequence shown here is derived from an EMBL/GenBank/DDBJ whole genome shotgun (WGS) entry which is preliminary data.</text>
</comment>
<keyword evidence="9" id="KW-1185">Reference proteome</keyword>
<dbReference type="GO" id="GO:0005524">
    <property type="term" value="F:ATP binding"/>
    <property type="evidence" value="ECO:0007669"/>
    <property type="project" value="UniProtKB-KW"/>
</dbReference>
<feature type="domain" description="DUF2090" evidence="7">
    <location>
        <begin position="333"/>
        <end position="639"/>
    </location>
</feature>
<organism evidence="8 9">
    <name type="scientific">Silvanigrella paludirubra</name>
    <dbReference type="NCBI Taxonomy" id="2499159"/>
    <lineage>
        <taxon>Bacteria</taxon>
        <taxon>Pseudomonadati</taxon>
        <taxon>Bdellovibrionota</taxon>
        <taxon>Oligoflexia</taxon>
        <taxon>Silvanigrellales</taxon>
        <taxon>Silvanigrellaceae</taxon>
        <taxon>Silvanigrella</taxon>
    </lineage>
</organism>
<dbReference type="Gene3D" id="2.20.150.10">
    <property type="entry name" value="putative 5-dehydro-2- deoxygluconokinase"/>
    <property type="match status" value="1"/>
</dbReference>
<evidence type="ECO:0000256" key="1">
    <source>
        <dbReference type="ARBA" id="ARBA00010688"/>
    </source>
</evidence>
<dbReference type="Pfam" id="PF00294">
    <property type="entry name" value="PfkB"/>
    <property type="match status" value="1"/>
</dbReference>
<dbReference type="SUPFAM" id="SSF53613">
    <property type="entry name" value="Ribokinase-like"/>
    <property type="match status" value="1"/>
</dbReference>
<dbReference type="RefSeq" id="WP_153417879.1">
    <property type="nucleotide sequence ID" value="NZ_WFLM01000001.1"/>
</dbReference>
<evidence type="ECO:0000313" key="8">
    <source>
        <dbReference type="EMBL" id="KAB8040365.1"/>
    </source>
</evidence>
<dbReference type="AlphaFoldDB" id="A0A6N6VUS8"/>
<dbReference type="EMBL" id="WFLM01000001">
    <property type="protein sequence ID" value="KAB8040365.1"/>
    <property type="molecule type" value="Genomic_DNA"/>
</dbReference>
<dbReference type="Pfam" id="PF09863">
    <property type="entry name" value="DUF2090"/>
    <property type="match status" value="1"/>
</dbReference>
<sequence length="644" mass="72778">MLDKNCYLKKDRKFDLICLGRLAVDLYSQQIGAPLEEVSSFAKYLGGSSGNVAFGTARLGLKTAMLSCVGDDQMGSFLLNSLSKEGCDVSQIKKTKEHLTAITLLGIKDKNTFPLLFYRENCADMSLTENDIDENFIASSHSLAITGTHFSQKNVYKASLKALDYAQKNDVLKILDIDYRPVLWGLTNKSDGETRFIANNNVTEHLQSIAPLFDLIVGTEEEFCILGGNENLFESLKLIRNINNGIFVLKLGEKGCTIFENKIPNSFAECEIYEGVKVDILNVLGAGDAFLSGFLANFLRNKDLKTCCHIANACGALVVSRHSCAPAMPTWKEINYFLNHKILKPSLDVELNRLHRVTIAKQKWDELFIFAFDHRIQFMELAHNANQPEVKISELKKLFVSAVIETESELNLQGKIGILADDQFGQEALNLATGRGWWIGRPVELSLSNPLQFEKGSSIGSHLLSWPKDHIIKCLIQYHPDDEVQNRIKQEKRLLSLYHAAQISGHDLLIEIIPPKIFPHAQDTVYRSMKNLYNLGIFPEWWKLEQPSIEIWPFIDELIAKKDSYCRGVVLLGLNEPLTVISKGFKAAHHSKTCRGFAIGRTIFYEASKQWFNNEISNREVIKKTGDIFKNLIQIWQNEKRNTI</sequence>
<dbReference type="InterPro" id="IPR050306">
    <property type="entry name" value="PfkB_Carbo_kinase"/>
</dbReference>
<proteinExistence type="inferred from homology"/>
<dbReference type="InterPro" id="IPR002173">
    <property type="entry name" value="Carboh/pur_kinase_PfkB_CS"/>
</dbReference>
<dbReference type="InterPro" id="IPR023314">
    <property type="entry name" value="Myo_inos_IolC-like_sf"/>
</dbReference>
<reference evidence="8 9" key="1">
    <citation type="submission" date="2019-10" db="EMBL/GenBank/DDBJ databases">
        <title>New species of Slilvanegrellaceae.</title>
        <authorList>
            <person name="Pitt A."/>
            <person name="Hahn M.W."/>
        </authorList>
    </citation>
    <scope>NUCLEOTIDE SEQUENCE [LARGE SCALE GENOMIC DNA]</scope>
    <source>
        <strain evidence="8 9">SP-Ram-0.45-NSY-1</strain>
    </source>
</reference>
<evidence type="ECO:0000256" key="2">
    <source>
        <dbReference type="ARBA" id="ARBA00022679"/>
    </source>
</evidence>
<dbReference type="Gene3D" id="3.20.20.70">
    <property type="entry name" value="Aldolase class I"/>
    <property type="match status" value="1"/>
</dbReference>
<protein>
    <submittedName>
        <fullName evidence="8">5-dehydro-2-deoxygluconokinase</fullName>
        <ecNumber evidence="8">2.7.1.92</ecNumber>
    </submittedName>
</protein>
<keyword evidence="5" id="KW-0067">ATP-binding</keyword>
<accession>A0A6N6VUS8</accession>
<evidence type="ECO:0000256" key="5">
    <source>
        <dbReference type="ARBA" id="ARBA00022840"/>
    </source>
</evidence>
<keyword evidence="3" id="KW-0547">Nucleotide-binding</keyword>
<evidence type="ECO:0000259" key="7">
    <source>
        <dbReference type="Pfam" id="PF09863"/>
    </source>
</evidence>
<dbReference type="InterPro" id="IPR013785">
    <property type="entry name" value="Aldolase_TIM"/>
</dbReference>
<gene>
    <name evidence="8" type="primary">iolC</name>
    <name evidence="8" type="ORF">GCL60_00170</name>
</gene>
<dbReference type="OrthoDB" id="9792663at2"/>
<evidence type="ECO:0000256" key="3">
    <source>
        <dbReference type="ARBA" id="ARBA00022741"/>
    </source>
</evidence>
<evidence type="ECO:0000313" key="9">
    <source>
        <dbReference type="Proteomes" id="UP000437748"/>
    </source>
</evidence>
<comment type="similarity">
    <text evidence="1">Belongs to the carbohydrate kinase PfkB family.</text>
</comment>
<dbReference type="InterPro" id="IPR029056">
    <property type="entry name" value="Ribokinase-like"/>
</dbReference>
<dbReference type="InterPro" id="IPR011611">
    <property type="entry name" value="PfkB_dom"/>
</dbReference>
<dbReference type="PANTHER" id="PTHR43085">
    <property type="entry name" value="HEXOKINASE FAMILY MEMBER"/>
    <property type="match status" value="1"/>
</dbReference>
<dbReference type="PANTHER" id="PTHR43085:SF49">
    <property type="entry name" value="5-DEHYDRO-2-DEOXYGLUCONOKINASE"/>
    <property type="match status" value="1"/>
</dbReference>
<keyword evidence="4 8" id="KW-0418">Kinase</keyword>
<evidence type="ECO:0000256" key="4">
    <source>
        <dbReference type="ARBA" id="ARBA00022777"/>
    </source>
</evidence>
<dbReference type="InterPro" id="IPR018659">
    <property type="entry name" value="DUF2090"/>
</dbReference>
<feature type="domain" description="Carbohydrate kinase PfkB" evidence="6">
    <location>
        <begin position="15"/>
        <end position="330"/>
    </location>
</feature>
<dbReference type="Gene3D" id="3.40.1190.20">
    <property type="match status" value="1"/>
</dbReference>
<keyword evidence="2 8" id="KW-0808">Transferase</keyword>
<name>A0A6N6VUS8_9BACT</name>
<dbReference type="CDD" id="cd01166">
    <property type="entry name" value="KdgK"/>
    <property type="match status" value="1"/>
</dbReference>